<feature type="domain" description="Peptidase S1" evidence="2">
    <location>
        <begin position="222"/>
        <end position="342"/>
    </location>
</feature>
<feature type="compositionally biased region" description="Basic and acidic residues" evidence="1">
    <location>
        <begin position="319"/>
        <end position="341"/>
    </location>
</feature>
<evidence type="ECO:0000259" key="2">
    <source>
        <dbReference type="Pfam" id="PF00089"/>
    </source>
</evidence>
<dbReference type="PRINTS" id="PR00722">
    <property type="entry name" value="CHYMOTRYPSIN"/>
</dbReference>
<dbReference type="InterPro" id="IPR009003">
    <property type="entry name" value="Peptidase_S1_PA"/>
</dbReference>
<proteinExistence type="predicted"/>
<dbReference type="GO" id="GO:0004252">
    <property type="term" value="F:serine-type endopeptidase activity"/>
    <property type="evidence" value="ECO:0007669"/>
    <property type="project" value="InterPro"/>
</dbReference>
<accession>A0A562LDP4</accession>
<feature type="region of interest" description="Disordered" evidence="1">
    <location>
        <begin position="1"/>
        <end position="26"/>
    </location>
</feature>
<reference evidence="3 4" key="1">
    <citation type="journal article" date="2015" name="Stand. Genomic Sci.">
        <title>Genomic Encyclopedia of Bacterial and Archaeal Type Strains, Phase III: the genomes of soil and plant-associated and newly described type strains.</title>
        <authorList>
            <person name="Whitman W.B."/>
            <person name="Woyke T."/>
            <person name="Klenk H.P."/>
            <person name="Zhou Y."/>
            <person name="Lilburn T.G."/>
            <person name="Beck B.J."/>
            <person name="De Vos P."/>
            <person name="Vandamme P."/>
            <person name="Eisen J.A."/>
            <person name="Garrity G."/>
            <person name="Hugenholtz P."/>
            <person name="Kyrpides N.C."/>
        </authorList>
    </citation>
    <scope>NUCLEOTIDE SEQUENCE [LARGE SCALE GENOMIC DNA]</scope>
    <source>
        <strain evidence="3 4">CGMCC 1.10821</strain>
    </source>
</reference>
<organism evidence="3 4">
    <name type="scientific">Luteimonas cucumeris</name>
    <dbReference type="NCBI Taxonomy" id="985012"/>
    <lineage>
        <taxon>Bacteria</taxon>
        <taxon>Pseudomonadati</taxon>
        <taxon>Pseudomonadota</taxon>
        <taxon>Gammaproteobacteria</taxon>
        <taxon>Lysobacterales</taxon>
        <taxon>Lysobacteraceae</taxon>
        <taxon>Luteimonas</taxon>
    </lineage>
</organism>
<dbReference type="AlphaFoldDB" id="A0A562LDP4"/>
<sequence length="360" mass="37886">MRRRTHSHLGWALGPPSPNPLPPTARKAVPSTLFALPSPRSISTSCTKVPRVALFSPPVSLKGPPPALDVPSPPLFGLTPRRISAMPGTKSAVHGPASGRLGTLRADVGAFWASAVLSRVMLGAFHAVVGPSSAAASARLAGGDGILAEGGASGRSALTRPLSASQPTSRVGVSPLKASHVTRSSLLIFLLAMSSTASAIVIRHDVDDSKYRIPASEFSALVDMPGEGHGVLIAPQWVITAAHTIPAHSELKQVVINGAARDVERVVVHSGYKTLPQELIDPAMASGEAMLIVVFLASSDDIALVKLTQPVADVTSCRDLQRQRRARPDRQDRGERRDGYGSHRARPQRPQSDGATPRVQ</sequence>
<dbReference type="Proteomes" id="UP000315167">
    <property type="component" value="Unassembled WGS sequence"/>
</dbReference>
<dbReference type="GO" id="GO:0006508">
    <property type="term" value="P:proteolysis"/>
    <property type="evidence" value="ECO:0007669"/>
    <property type="project" value="InterPro"/>
</dbReference>
<name>A0A562LDP4_9GAMM</name>
<keyword evidence="4" id="KW-1185">Reference proteome</keyword>
<feature type="compositionally biased region" description="Polar residues" evidence="1">
    <location>
        <begin position="349"/>
        <end position="360"/>
    </location>
</feature>
<evidence type="ECO:0000256" key="1">
    <source>
        <dbReference type="SAM" id="MobiDB-lite"/>
    </source>
</evidence>
<dbReference type="Pfam" id="PF00089">
    <property type="entry name" value="Trypsin"/>
    <property type="match status" value="1"/>
</dbReference>
<dbReference type="InterPro" id="IPR001314">
    <property type="entry name" value="Peptidase_S1A"/>
</dbReference>
<evidence type="ECO:0000313" key="4">
    <source>
        <dbReference type="Proteomes" id="UP000315167"/>
    </source>
</evidence>
<comment type="caution">
    <text evidence="3">The sequence shown here is derived from an EMBL/GenBank/DDBJ whole genome shotgun (WGS) entry which is preliminary data.</text>
</comment>
<dbReference type="InterPro" id="IPR043504">
    <property type="entry name" value="Peptidase_S1_PA_chymotrypsin"/>
</dbReference>
<dbReference type="EMBL" id="VLKN01000001">
    <property type="protein sequence ID" value="TWI05770.1"/>
    <property type="molecule type" value="Genomic_DNA"/>
</dbReference>
<dbReference type="Gene3D" id="2.40.10.10">
    <property type="entry name" value="Trypsin-like serine proteases"/>
    <property type="match status" value="1"/>
</dbReference>
<evidence type="ECO:0000313" key="3">
    <source>
        <dbReference type="EMBL" id="TWI05770.1"/>
    </source>
</evidence>
<gene>
    <name evidence="3" type="ORF">IP90_00026</name>
</gene>
<protein>
    <submittedName>
        <fullName evidence="3">Trypsin</fullName>
    </submittedName>
</protein>
<dbReference type="SUPFAM" id="SSF50494">
    <property type="entry name" value="Trypsin-like serine proteases"/>
    <property type="match status" value="1"/>
</dbReference>
<dbReference type="InterPro" id="IPR001254">
    <property type="entry name" value="Trypsin_dom"/>
</dbReference>
<feature type="region of interest" description="Disordered" evidence="1">
    <location>
        <begin position="318"/>
        <end position="360"/>
    </location>
</feature>